<name>A0ACB8TFH2_9AGAM</name>
<dbReference type="EMBL" id="MU277190">
    <property type="protein sequence ID" value="KAI0067166.1"/>
    <property type="molecule type" value="Genomic_DNA"/>
</dbReference>
<evidence type="ECO:0000313" key="2">
    <source>
        <dbReference type="Proteomes" id="UP000814140"/>
    </source>
</evidence>
<reference evidence="1" key="1">
    <citation type="submission" date="2021-03" db="EMBL/GenBank/DDBJ databases">
        <authorList>
            <consortium name="DOE Joint Genome Institute"/>
            <person name="Ahrendt S."/>
            <person name="Looney B.P."/>
            <person name="Miyauchi S."/>
            <person name="Morin E."/>
            <person name="Drula E."/>
            <person name="Courty P.E."/>
            <person name="Chicoki N."/>
            <person name="Fauchery L."/>
            <person name="Kohler A."/>
            <person name="Kuo A."/>
            <person name="Labutti K."/>
            <person name="Pangilinan J."/>
            <person name="Lipzen A."/>
            <person name="Riley R."/>
            <person name="Andreopoulos W."/>
            <person name="He G."/>
            <person name="Johnson J."/>
            <person name="Barry K.W."/>
            <person name="Grigoriev I.V."/>
            <person name="Nagy L."/>
            <person name="Hibbett D."/>
            <person name="Henrissat B."/>
            <person name="Matheny P.B."/>
            <person name="Labbe J."/>
            <person name="Martin F."/>
        </authorList>
    </citation>
    <scope>NUCLEOTIDE SEQUENCE</scope>
    <source>
        <strain evidence="1">HHB10654</strain>
    </source>
</reference>
<organism evidence="1 2">
    <name type="scientific">Artomyces pyxidatus</name>
    <dbReference type="NCBI Taxonomy" id="48021"/>
    <lineage>
        <taxon>Eukaryota</taxon>
        <taxon>Fungi</taxon>
        <taxon>Dikarya</taxon>
        <taxon>Basidiomycota</taxon>
        <taxon>Agaricomycotina</taxon>
        <taxon>Agaricomycetes</taxon>
        <taxon>Russulales</taxon>
        <taxon>Auriscalpiaceae</taxon>
        <taxon>Artomyces</taxon>
    </lineage>
</organism>
<keyword evidence="2" id="KW-1185">Reference proteome</keyword>
<comment type="caution">
    <text evidence="1">The sequence shown here is derived from an EMBL/GenBank/DDBJ whole genome shotgun (WGS) entry which is preliminary data.</text>
</comment>
<dbReference type="Proteomes" id="UP000814140">
    <property type="component" value="Unassembled WGS sequence"/>
</dbReference>
<sequence>MSCTDPASNSVTLASVEPASHKMVEARSLTDRDEQDLASLGEDRNDEMEVDPEVQSPTVEDLRTPIKHALREVFDKSFEFDGDYAIFQSYYQASNPDLTIDGFGMVAMPTTNGSYVQKTSSSPIFVGIHGSVTRCFGTYVRASAFPKTPNCHDASFKKSSYVKQDHGFVPSDDAQTVDGLFATLVIMLPSEFTGGQVHASYGGRGKTFDPSSNSLFATTALSWFPTVLSYNLAYASSSVRRLPSLDGTAQDLERVLRTWKHADKEDNSRAPRMLSHMLHSTYPSASLSFKKLKGRDASLALILRQDHWQGIQKLLALSDRTIDETECLLQLISGTEAGQICQKTEVDFEEFLFEESYFKSQDGKDRQAGMWLTSSHRTVYYRTILLIWPESQHGHVINFLGGLDSILTSLRKNQSETPSERDLQSIGIALAGACLVRFRLENVIANSPSTKARLQLVSAIQANSQTTEPADNAWLTAQRARILSTLKTASGDDIVPLISTMRSLGGPTRLRDIILRVLPQLRAQNLPRAWWEGFIQTIQEAEEFREDEGWSGLVFSAAKPAFEDSLYRATSSAARFKVLPEVESLAPSEVPFAEWCNEKRDWAAQSLLEPSLDDADLFVELLKERKMFLRNCLIPKLRGTPYTAAFWLAFLTPNSEPVLPTNWERLIALALEDSFVIPLLKLIECLFITAQPLQRSISVLNERRTALVVEWPLSHGPIPIYGPAASCHRHATQGSEQESLEETYRYGDQRYSWPSERPVPSQAQAYVGCNLVRVYRCFFKGDVGNMYFDLRQGVSRRDSASIERRSRQRRMSHSQCATLSMLVDIVDRCDLLSPSVEDRMVIMVEHYSLVLNMTIMTAPALVLTTYCPCP</sequence>
<protein>
    <submittedName>
        <fullName evidence="1">Uncharacterized protein</fullName>
    </submittedName>
</protein>
<reference evidence="1" key="2">
    <citation type="journal article" date="2022" name="New Phytol.">
        <title>Evolutionary transition to the ectomycorrhizal habit in the genomes of a hyperdiverse lineage of mushroom-forming fungi.</title>
        <authorList>
            <person name="Looney B."/>
            <person name="Miyauchi S."/>
            <person name="Morin E."/>
            <person name="Drula E."/>
            <person name="Courty P.E."/>
            <person name="Kohler A."/>
            <person name="Kuo A."/>
            <person name="LaButti K."/>
            <person name="Pangilinan J."/>
            <person name="Lipzen A."/>
            <person name="Riley R."/>
            <person name="Andreopoulos W."/>
            <person name="He G."/>
            <person name="Johnson J."/>
            <person name="Nolan M."/>
            <person name="Tritt A."/>
            <person name="Barry K.W."/>
            <person name="Grigoriev I.V."/>
            <person name="Nagy L.G."/>
            <person name="Hibbett D."/>
            <person name="Henrissat B."/>
            <person name="Matheny P.B."/>
            <person name="Labbe J."/>
            <person name="Martin F.M."/>
        </authorList>
    </citation>
    <scope>NUCLEOTIDE SEQUENCE</scope>
    <source>
        <strain evidence="1">HHB10654</strain>
    </source>
</reference>
<gene>
    <name evidence="1" type="ORF">BV25DRAFT_1834924</name>
</gene>
<accession>A0ACB8TFH2</accession>
<evidence type="ECO:0000313" key="1">
    <source>
        <dbReference type="EMBL" id="KAI0067166.1"/>
    </source>
</evidence>
<proteinExistence type="predicted"/>